<dbReference type="RefSeq" id="WP_062252777.1">
    <property type="nucleotide sequence ID" value="NZ_CP014229.1"/>
</dbReference>
<protein>
    <submittedName>
        <fullName evidence="1">Uncharacterized protein</fullName>
    </submittedName>
</protein>
<proteinExistence type="predicted"/>
<dbReference type="Proteomes" id="UP000069241">
    <property type="component" value="Chromosome"/>
</dbReference>
<evidence type="ECO:0000313" key="2">
    <source>
        <dbReference type="Proteomes" id="UP000069241"/>
    </source>
</evidence>
<dbReference type="STRING" id="44742.AXF13_09165"/>
<accession>A0A109W4G1</accession>
<sequence length="64" mass="6894">MSKQTTIICDGCGCAVTGVGYSTLLTRLRGKGWVSPNGKEHYCKKCAFLATRNHKGHEHDGKAA</sequence>
<gene>
    <name evidence="1" type="ORF">AXF13_09165</name>
</gene>
<dbReference type="KEGG" id="dfi:AXF13_09165"/>
<keyword evidence="2" id="KW-1185">Reference proteome</keyword>
<dbReference type="AlphaFoldDB" id="A0A109W4G1"/>
<dbReference type="EMBL" id="CP014229">
    <property type="protein sequence ID" value="AMD90276.1"/>
    <property type="molecule type" value="Genomic_DNA"/>
</dbReference>
<evidence type="ECO:0000313" key="1">
    <source>
        <dbReference type="EMBL" id="AMD90276.1"/>
    </source>
</evidence>
<name>A0A109W4G1_9BACT</name>
<reference evidence="2" key="1">
    <citation type="submission" date="2016-02" db="EMBL/GenBank/DDBJ databases">
        <authorList>
            <person name="Holder M.E."/>
            <person name="Ajami N.J."/>
            <person name="Petrosino J.F."/>
        </authorList>
    </citation>
    <scope>NUCLEOTIDE SEQUENCE [LARGE SCALE GENOMIC DNA]</scope>
    <source>
        <strain evidence="2">CCUG 45958</strain>
    </source>
</reference>
<organism evidence="1 2">
    <name type="scientific">Desulfovibrio fairfieldensis</name>
    <dbReference type="NCBI Taxonomy" id="44742"/>
    <lineage>
        <taxon>Bacteria</taxon>
        <taxon>Pseudomonadati</taxon>
        <taxon>Thermodesulfobacteriota</taxon>
        <taxon>Desulfovibrionia</taxon>
        <taxon>Desulfovibrionales</taxon>
        <taxon>Desulfovibrionaceae</taxon>
        <taxon>Desulfovibrio</taxon>
    </lineage>
</organism>